<feature type="signal peptide" evidence="1">
    <location>
        <begin position="1"/>
        <end position="22"/>
    </location>
</feature>
<feature type="chain" id="PRO_5006918266" evidence="1">
    <location>
        <begin position="23"/>
        <end position="338"/>
    </location>
</feature>
<keyword evidence="1" id="KW-0732">Signal</keyword>
<comment type="caution">
    <text evidence="3">The sequence shown here is derived from an EMBL/GenBank/DDBJ whole genome shotgun (WGS) entry which is preliminary data.</text>
</comment>
<dbReference type="eggNOG" id="COG2453">
    <property type="taxonomic scope" value="Bacteria"/>
</dbReference>
<dbReference type="OrthoDB" id="21920at2"/>
<name>A0A0W0Z2H1_9GAMM</name>
<dbReference type="InterPro" id="IPR029021">
    <property type="entry name" value="Prot-tyrosine_phosphatase-like"/>
</dbReference>
<dbReference type="InterPro" id="IPR050561">
    <property type="entry name" value="PTP"/>
</dbReference>
<dbReference type="EMBL" id="LNYW01000025">
    <property type="protein sequence ID" value="KTD63321.1"/>
    <property type="molecule type" value="Genomic_DNA"/>
</dbReference>
<protein>
    <submittedName>
        <fullName evidence="3">Tyrosine phosphatase II superfamily protein</fullName>
    </submittedName>
</protein>
<reference evidence="3 4" key="1">
    <citation type="submission" date="2015-11" db="EMBL/GenBank/DDBJ databases">
        <title>Genomic analysis of 38 Legionella species identifies large and diverse effector repertoires.</title>
        <authorList>
            <person name="Burstein D."/>
            <person name="Amaro F."/>
            <person name="Zusman T."/>
            <person name="Lifshitz Z."/>
            <person name="Cohen O."/>
            <person name="Gilbert J.A."/>
            <person name="Pupko T."/>
            <person name="Shuman H.A."/>
            <person name="Segal G."/>
        </authorList>
    </citation>
    <scope>NUCLEOTIDE SEQUENCE [LARGE SCALE GENOMIC DNA]</scope>
    <source>
        <strain evidence="3 4">ATCC 49655</strain>
    </source>
</reference>
<dbReference type="Gene3D" id="3.90.190.10">
    <property type="entry name" value="Protein tyrosine phosphatase superfamily"/>
    <property type="match status" value="1"/>
</dbReference>
<dbReference type="Pfam" id="PF14566">
    <property type="entry name" value="PTPlike_phytase"/>
    <property type="match status" value="1"/>
</dbReference>
<sequence length="338" mass="38410">MTKLKGILNVFILLCTCLPVKAANPNMKLPAEAFWIKNHWKSANGLILAEPVNWRKVSGYEVVIKGTDQHINTKGLDKLFMSGSASPTLGALRWLQETYGLKHPVYIIDLRQETHLLLNELPISIFYKKDQINWGKSSAEISESEQNWVKQILAEKTVRINTLGRPKDGFKVPIDPVTISVKTVSTEAQAVEKAGMNYFRIPVPDYHPPSPQQVDQFLTLIKKIPSDSWLHFHCAAGKGRTTLFMVMRDIIANGKELSLEDIVNRQNALGGINLLGQSKSLAVQPWKRQYHQARVEFLKLFYTYIHTDAYLNQKFGTWIVKQPNSAYKSFIGTEAYQR</sequence>
<accession>A0A0W0Z2H1</accession>
<dbReference type="RefSeq" id="WP_018577041.1">
    <property type="nucleotide sequence ID" value="NZ_KB892393.1"/>
</dbReference>
<dbReference type="PROSITE" id="PS50056">
    <property type="entry name" value="TYR_PHOSPHATASE_2"/>
    <property type="match status" value="1"/>
</dbReference>
<dbReference type="SMART" id="SM01301">
    <property type="entry name" value="PTPlike_phytase"/>
    <property type="match status" value="1"/>
</dbReference>
<evidence type="ECO:0000313" key="4">
    <source>
        <dbReference type="Proteomes" id="UP000054600"/>
    </source>
</evidence>
<keyword evidence="4" id="KW-1185">Reference proteome</keyword>
<dbReference type="PANTHER" id="PTHR23339">
    <property type="entry name" value="TYROSINE SPECIFIC PROTEIN PHOSPHATASE AND DUAL SPECIFICITY PROTEIN PHOSPHATASE"/>
    <property type="match status" value="1"/>
</dbReference>
<dbReference type="InterPro" id="IPR000387">
    <property type="entry name" value="Tyr_Pase_dom"/>
</dbReference>
<dbReference type="AlphaFoldDB" id="A0A0W0Z2H1"/>
<dbReference type="InterPro" id="IPR016130">
    <property type="entry name" value="Tyr_Pase_AS"/>
</dbReference>
<proteinExistence type="predicted"/>
<evidence type="ECO:0000259" key="2">
    <source>
        <dbReference type="PROSITE" id="PS50056"/>
    </source>
</evidence>
<evidence type="ECO:0000313" key="3">
    <source>
        <dbReference type="EMBL" id="KTD63321.1"/>
    </source>
</evidence>
<feature type="domain" description="Tyrosine specific protein phosphatases" evidence="2">
    <location>
        <begin position="215"/>
        <end position="263"/>
    </location>
</feature>
<evidence type="ECO:0000256" key="1">
    <source>
        <dbReference type="SAM" id="SignalP"/>
    </source>
</evidence>
<dbReference type="STRING" id="1122169.Lsha_0741"/>
<organism evidence="3 4">
    <name type="scientific">Legionella shakespearei DSM 23087</name>
    <dbReference type="NCBI Taxonomy" id="1122169"/>
    <lineage>
        <taxon>Bacteria</taxon>
        <taxon>Pseudomonadati</taxon>
        <taxon>Pseudomonadota</taxon>
        <taxon>Gammaproteobacteria</taxon>
        <taxon>Legionellales</taxon>
        <taxon>Legionellaceae</taxon>
        <taxon>Legionella</taxon>
    </lineage>
</organism>
<dbReference type="Proteomes" id="UP000054600">
    <property type="component" value="Unassembled WGS sequence"/>
</dbReference>
<dbReference type="PROSITE" id="PS00383">
    <property type="entry name" value="TYR_PHOSPHATASE_1"/>
    <property type="match status" value="1"/>
</dbReference>
<dbReference type="Gene3D" id="3.30.70.1690">
    <property type="match status" value="1"/>
</dbReference>
<dbReference type="PATRIC" id="fig|1122169.6.peg.852"/>
<dbReference type="SUPFAM" id="SSF52799">
    <property type="entry name" value="(Phosphotyrosine protein) phosphatases II"/>
    <property type="match status" value="1"/>
</dbReference>
<gene>
    <name evidence="3" type="ORF">Lsha_0741</name>
</gene>